<dbReference type="Proteomes" id="UP000269721">
    <property type="component" value="Unassembled WGS sequence"/>
</dbReference>
<keyword evidence="2" id="KW-1185">Reference proteome</keyword>
<dbReference type="EMBL" id="KZ994959">
    <property type="protein sequence ID" value="RKO91671.1"/>
    <property type="molecule type" value="Genomic_DNA"/>
</dbReference>
<evidence type="ECO:0000313" key="1">
    <source>
        <dbReference type="EMBL" id="RKO91671.1"/>
    </source>
</evidence>
<accession>A0A4P9WFV1</accession>
<protein>
    <submittedName>
        <fullName evidence="1">Uncharacterized protein</fullName>
    </submittedName>
</protein>
<name>A0A4P9WFV1_9FUNG</name>
<proteinExistence type="predicted"/>
<dbReference type="AlphaFoldDB" id="A0A4P9WFV1"/>
<evidence type="ECO:0000313" key="2">
    <source>
        <dbReference type="Proteomes" id="UP000269721"/>
    </source>
</evidence>
<gene>
    <name evidence="1" type="ORF">BDK51DRAFT_46435</name>
</gene>
<sequence length="467" mass="52650">MAAQQLIDMQLQQQMKEAMKKKIEAKLLIVFLLQRQAQQMTAALANPAPMHTAPFTTKVDRRAETLSASLHTYVQYYLAKISVWPRLFPSDFIGALKFSKCCITKIGPLYFAGDAVFLINLTLPGLTRKWPVKDVKDFLCPRYKVQSFPSRHKILKQLQKKTKNKAQNSNALAGRHPPLDARIEHTPPYENFKWDPLFSSPGDRPLHLPYTLEQANAPAAFPANPAAHWPHPSCLETQTALPQSTPLSRCLSSTTLTSTDRARSWFSRDASGTPVECIVLPEPSGSKTVSQRKGEHACSTYSCNLLKGNNPTPAPTPAPPTAEALLGGKKSTTLRSVRRLSRRQTTQAATRKNEPIMPDQMELAVIARLSTSASTGRPCRYPTTPPQRWRTLPLSYWHQHCIDVQLKEEFRPVYKIPLTSFLALQSRLRGQYALLRPRATNEWNNLRYLDHFTDINAYPAEVQFINT</sequence>
<organism evidence="1 2">
    <name type="scientific">Blyttiomyces helicus</name>
    <dbReference type="NCBI Taxonomy" id="388810"/>
    <lineage>
        <taxon>Eukaryota</taxon>
        <taxon>Fungi</taxon>
        <taxon>Fungi incertae sedis</taxon>
        <taxon>Chytridiomycota</taxon>
        <taxon>Chytridiomycota incertae sedis</taxon>
        <taxon>Chytridiomycetes</taxon>
        <taxon>Chytridiomycetes incertae sedis</taxon>
        <taxon>Blyttiomyces</taxon>
    </lineage>
</organism>
<reference evidence="2" key="1">
    <citation type="journal article" date="2018" name="Nat. Microbiol.">
        <title>Leveraging single-cell genomics to expand the fungal tree of life.</title>
        <authorList>
            <person name="Ahrendt S.R."/>
            <person name="Quandt C.A."/>
            <person name="Ciobanu D."/>
            <person name="Clum A."/>
            <person name="Salamov A."/>
            <person name="Andreopoulos B."/>
            <person name="Cheng J.F."/>
            <person name="Woyke T."/>
            <person name="Pelin A."/>
            <person name="Henrissat B."/>
            <person name="Reynolds N.K."/>
            <person name="Benny G.L."/>
            <person name="Smith M.E."/>
            <person name="James T.Y."/>
            <person name="Grigoriev I.V."/>
        </authorList>
    </citation>
    <scope>NUCLEOTIDE SEQUENCE [LARGE SCALE GENOMIC DNA]</scope>
</reference>